<name>A0A6I5L096_9FLAO</name>
<keyword evidence="1" id="KW-1133">Transmembrane helix</keyword>
<feature type="transmembrane region" description="Helical" evidence="1">
    <location>
        <begin position="241"/>
        <end position="259"/>
    </location>
</feature>
<evidence type="ECO:0000313" key="3">
    <source>
        <dbReference type="EMBL" id="NDV43598.1"/>
    </source>
</evidence>
<proteinExistence type="predicted"/>
<dbReference type="SUPFAM" id="SSF52833">
    <property type="entry name" value="Thioredoxin-like"/>
    <property type="match status" value="1"/>
</dbReference>
<keyword evidence="4" id="KW-1185">Reference proteome</keyword>
<feature type="transmembrane region" description="Helical" evidence="1">
    <location>
        <begin position="300"/>
        <end position="321"/>
    </location>
</feature>
<gene>
    <name evidence="3" type="ORF">GTK07_09715</name>
</gene>
<dbReference type="InterPro" id="IPR036249">
    <property type="entry name" value="Thioredoxin-like_sf"/>
</dbReference>
<dbReference type="Gene3D" id="3.40.30.10">
    <property type="entry name" value="Glutaredoxin"/>
    <property type="match status" value="1"/>
</dbReference>
<sequence length="547" mass="63142">MDFFEDAYKFLRVSGYQVSKSYLKEWMQAHPHYPALISFTDLLDEFQISHKVIRIEKDSPQELFPNRLFIHFAFDSGEAGFRIVHRNSKGEFDTKDLAGWTGITLLLDESSKLEHPEHLKVYSGERVEKMMVVSLVSVLILLFSVNLIYSALWIMPISFMLFAVGFFFSILIVSKEIGLKSNVSEFFCKTDDTGCSTVLHSKYGKLGRYLSLGDLALIYFGGSLLYVAMFTETPPLEKVTFLSILQIPGLLFTPFSIYYQTKLKSFCPLCSALLFVLWLQAITLFGYVLDQYPSQIGSLFTLKAITNFLIPYALAVSWIILKPKLIQNLSIPHQNTMLRKWRQNPIWFDALLPLHKKVDTSPWGMEIAYGNPEGVLQFLIVSNPFCDHCAIAHKNLEKILDRHPTDIGVRIRFYLKTSDVETKSEKFLAVCQMLHIYIERIWSIDQSLDKRKMMSRKIIGDWYEMGKNRWENEYGPVASFDKLNESTMKIIQNSVQWCNEVGIDQTPSFFVNGHEMPNPHTFKDVFLFATDYIDILKRKMEKNPVAV</sequence>
<keyword evidence="1" id="KW-0472">Membrane</keyword>
<dbReference type="Proteomes" id="UP000468707">
    <property type="component" value="Unassembled WGS sequence"/>
</dbReference>
<feature type="transmembrane region" description="Helical" evidence="1">
    <location>
        <begin position="266"/>
        <end position="288"/>
    </location>
</feature>
<dbReference type="Gene3D" id="1.20.1440.130">
    <property type="entry name" value="VKOR domain"/>
    <property type="match status" value="1"/>
</dbReference>
<feature type="transmembrane region" description="Helical" evidence="1">
    <location>
        <begin position="155"/>
        <end position="173"/>
    </location>
</feature>
<dbReference type="InterPro" id="IPR038354">
    <property type="entry name" value="VKOR_sf"/>
</dbReference>
<feature type="transmembrane region" description="Helical" evidence="1">
    <location>
        <begin position="130"/>
        <end position="149"/>
    </location>
</feature>
<comment type="caution">
    <text evidence="3">The sequence shown here is derived from an EMBL/GenBank/DDBJ whole genome shotgun (WGS) entry which is preliminary data.</text>
</comment>
<feature type="domain" description="Thioredoxin-like fold" evidence="2">
    <location>
        <begin position="365"/>
        <end position="524"/>
    </location>
</feature>
<dbReference type="RefSeq" id="WP_163635060.1">
    <property type="nucleotide sequence ID" value="NZ_JAAAMI010000004.1"/>
</dbReference>
<dbReference type="GO" id="GO:0048038">
    <property type="term" value="F:quinone binding"/>
    <property type="evidence" value="ECO:0007669"/>
    <property type="project" value="UniProtKB-KW"/>
</dbReference>
<dbReference type="Pfam" id="PF13462">
    <property type="entry name" value="Thioredoxin_4"/>
    <property type="match status" value="1"/>
</dbReference>
<dbReference type="GO" id="GO:0016020">
    <property type="term" value="C:membrane"/>
    <property type="evidence" value="ECO:0007669"/>
    <property type="project" value="UniProtKB-SubCell"/>
</dbReference>
<dbReference type="InterPro" id="IPR012336">
    <property type="entry name" value="Thioredoxin-like_fold"/>
</dbReference>
<feature type="transmembrane region" description="Helical" evidence="1">
    <location>
        <begin position="209"/>
        <end position="229"/>
    </location>
</feature>
<keyword evidence="1" id="KW-0812">Transmembrane</keyword>
<reference evidence="3 4" key="1">
    <citation type="submission" date="2020-01" db="EMBL/GenBank/DDBJ databases">
        <title>Muricauda sediminis sp.nov. 40Bstr401.</title>
        <authorList>
            <person name="Xue Z."/>
            <person name="Zhu S."/>
            <person name="Ren N."/>
            <person name="Chen T."/>
            <person name="Chen X."/>
            <person name="Chen J."/>
            <person name="Yang J."/>
        </authorList>
    </citation>
    <scope>NUCLEOTIDE SEQUENCE [LARGE SCALE GENOMIC DNA]</scope>
    <source>
        <strain evidence="3 4">40Bstr401</strain>
    </source>
</reference>
<evidence type="ECO:0000256" key="1">
    <source>
        <dbReference type="SAM" id="Phobius"/>
    </source>
</evidence>
<dbReference type="GO" id="GO:0016491">
    <property type="term" value="F:oxidoreductase activity"/>
    <property type="evidence" value="ECO:0007669"/>
    <property type="project" value="UniProtKB-KW"/>
</dbReference>
<protein>
    <submittedName>
        <fullName evidence="3">Thioredoxin domain-containing protein</fullName>
    </submittedName>
</protein>
<accession>A0A6I5L096</accession>
<organism evidence="3 4">
    <name type="scientific">Flagellimonas sediminis</name>
    <dbReference type="NCBI Taxonomy" id="2696468"/>
    <lineage>
        <taxon>Bacteria</taxon>
        <taxon>Pseudomonadati</taxon>
        <taxon>Bacteroidota</taxon>
        <taxon>Flavobacteriia</taxon>
        <taxon>Flavobacteriales</taxon>
        <taxon>Flavobacteriaceae</taxon>
        <taxon>Flagellimonas</taxon>
    </lineage>
</organism>
<evidence type="ECO:0000313" key="4">
    <source>
        <dbReference type="Proteomes" id="UP000468707"/>
    </source>
</evidence>
<evidence type="ECO:0000259" key="2">
    <source>
        <dbReference type="Pfam" id="PF13462"/>
    </source>
</evidence>
<dbReference type="AlphaFoldDB" id="A0A6I5L096"/>
<dbReference type="EMBL" id="JAAAMI010000004">
    <property type="protein sequence ID" value="NDV43598.1"/>
    <property type="molecule type" value="Genomic_DNA"/>
</dbReference>
<dbReference type="CDD" id="cd02972">
    <property type="entry name" value="DsbA_family"/>
    <property type="match status" value="1"/>
</dbReference>
<dbReference type="CDD" id="cd12921">
    <property type="entry name" value="VKOR_4"/>
    <property type="match status" value="1"/>
</dbReference>